<dbReference type="EMBL" id="CABFNH010000014">
    <property type="protein sequence ID" value="VTZ90327.1"/>
    <property type="molecule type" value="Genomic_DNA"/>
</dbReference>
<evidence type="ECO:0000313" key="2">
    <source>
        <dbReference type="Proteomes" id="UP000365705"/>
    </source>
</evidence>
<gene>
    <name evidence="1" type="ORF">LMUP508_01121</name>
</gene>
<dbReference type="AlphaFoldDB" id="A0A508YNI5"/>
<sequence length="99" mass="11569">MSSKRAKRHQLIVIRSNSERADTKHCGFKMYPLIREALKNSVCSTPKPRLKNWNIAISQEISRAKPSLMRYKDKRTEMFRMLLFLYEPTGKLKGLGTIK</sequence>
<proteinExistence type="predicted"/>
<accession>A0A508YNI5</accession>
<organism evidence="1 2">
    <name type="scientific">Limosilactobacillus mucosae</name>
    <name type="common">Lactobacillus mucosae</name>
    <dbReference type="NCBI Taxonomy" id="97478"/>
    <lineage>
        <taxon>Bacteria</taxon>
        <taxon>Bacillati</taxon>
        <taxon>Bacillota</taxon>
        <taxon>Bacilli</taxon>
        <taxon>Lactobacillales</taxon>
        <taxon>Lactobacillaceae</taxon>
        <taxon>Limosilactobacillus</taxon>
    </lineage>
</organism>
<reference evidence="1 2" key="1">
    <citation type="submission" date="2019-06" db="EMBL/GenBank/DDBJ databases">
        <authorList>
            <person name="Rodrigo-Torres L."/>
            <person name="Arahal R. D."/>
            <person name="Lucena T."/>
        </authorList>
    </citation>
    <scope>NUCLEOTIDE SEQUENCE [LARGE SCALE GENOMIC DNA]</scope>
    <source>
        <strain evidence="1 2">INIA P508</strain>
    </source>
</reference>
<evidence type="ECO:0000313" key="1">
    <source>
        <dbReference type="EMBL" id="VTZ90327.1"/>
    </source>
</evidence>
<protein>
    <submittedName>
        <fullName evidence="1">Uncharacterized protein</fullName>
    </submittedName>
</protein>
<name>A0A508YNI5_LIMMU</name>
<dbReference type="Proteomes" id="UP000365705">
    <property type="component" value="Unassembled WGS sequence"/>
</dbReference>